<evidence type="ECO:0000256" key="5">
    <source>
        <dbReference type="ARBA" id="ARBA00038052"/>
    </source>
</evidence>
<dbReference type="SUPFAM" id="SSF55753">
    <property type="entry name" value="Actin depolymerizing proteins"/>
    <property type="match status" value="1"/>
</dbReference>
<dbReference type="PROSITE" id="PS51263">
    <property type="entry name" value="ADF_H"/>
    <property type="match status" value="1"/>
</dbReference>
<dbReference type="KEGG" id="bbel:109461636"/>
<evidence type="ECO:0000256" key="1">
    <source>
        <dbReference type="ARBA" id="ARBA00004245"/>
    </source>
</evidence>
<comment type="subcellular location">
    <subcellularLocation>
        <location evidence="1">Cytoplasm</location>
        <location evidence="1">Cytoskeleton</location>
    </subcellularLocation>
</comment>
<dbReference type="GO" id="GO:0005884">
    <property type="term" value="C:actin filament"/>
    <property type="evidence" value="ECO:0007669"/>
    <property type="project" value="TreeGrafter"/>
</dbReference>
<dbReference type="PANTHER" id="PTHR10829:SF29">
    <property type="entry name" value="COACTOSIN-LIKE PROTEIN"/>
    <property type="match status" value="1"/>
</dbReference>
<dbReference type="RefSeq" id="XP_019613575.1">
    <property type="nucleotide sequence ID" value="XM_019758016.1"/>
</dbReference>
<dbReference type="Pfam" id="PF00241">
    <property type="entry name" value="Cofilin_ADF"/>
    <property type="match status" value="1"/>
</dbReference>
<protein>
    <recommendedName>
        <fullName evidence="8">Coactosin-like protein</fullName>
    </recommendedName>
</protein>
<keyword evidence="4" id="KW-0206">Cytoskeleton</keyword>
<evidence type="ECO:0000256" key="7">
    <source>
        <dbReference type="ARBA" id="ARBA00062335"/>
    </source>
</evidence>
<evidence type="ECO:0000256" key="8">
    <source>
        <dbReference type="ARBA" id="ARBA00068121"/>
    </source>
</evidence>
<evidence type="ECO:0000256" key="4">
    <source>
        <dbReference type="ARBA" id="ARBA00023212"/>
    </source>
</evidence>
<evidence type="ECO:0000256" key="3">
    <source>
        <dbReference type="ARBA" id="ARBA00023203"/>
    </source>
</evidence>
<accession>A0A6P4XAV7</accession>
<proteinExistence type="inferred from homology"/>
<dbReference type="InterPro" id="IPR002108">
    <property type="entry name" value="ADF-H"/>
</dbReference>
<keyword evidence="2" id="KW-0963">Cytoplasm</keyword>
<comment type="subunit">
    <text evidence="7">Interacts with 5-lipoxygenase (ALOX5/5LO) in a calcium-independent manner. Binds to F-actin with a stoichiometry of 1:2.</text>
</comment>
<evidence type="ECO:0000259" key="9">
    <source>
        <dbReference type="PROSITE" id="PS51263"/>
    </source>
</evidence>
<dbReference type="InterPro" id="IPR029006">
    <property type="entry name" value="ADF-H/Gelsolin-like_dom_sf"/>
</dbReference>
<organism evidence="10 11">
    <name type="scientific">Branchiostoma belcheri</name>
    <name type="common">Amphioxus</name>
    <dbReference type="NCBI Taxonomy" id="7741"/>
    <lineage>
        <taxon>Eukaryota</taxon>
        <taxon>Metazoa</taxon>
        <taxon>Chordata</taxon>
        <taxon>Cephalochordata</taxon>
        <taxon>Leptocardii</taxon>
        <taxon>Amphioxiformes</taxon>
        <taxon>Branchiostomatidae</taxon>
        <taxon>Branchiostoma</taxon>
    </lineage>
</organism>
<dbReference type="OrthoDB" id="20822at2759"/>
<comment type="function">
    <text evidence="6">Binds to F-actin in a calcium-independent manner. Has no direct effect on actin depolymerization. Acts as a chaperone for ALOX5 (5LO), influencing both its stability and activity in leukotrienes synthesis.</text>
</comment>
<keyword evidence="3" id="KW-0009">Actin-binding</keyword>
<dbReference type="AlphaFoldDB" id="A0A6P4XAV7"/>
<evidence type="ECO:0000313" key="11">
    <source>
        <dbReference type="RefSeq" id="XP_019613575.1"/>
    </source>
</evidence>
<sequence length="144" mass="15981">MPATVMDKESMREAYQDVRDDSSDTIWATFGYQENNLVHLSSGAEFDGFREQFNDDGRIFGFLRVTAGDELSKRSKFILITWVGENVSPLKRAKTGTDKALVKQVIQSIATEIMTSDLADIDLDFIMGEVKKAGGANYGTGVRD</sequence>
<name>A0A6P4XAV7_BRABE</name>
<feature type="domain" description="ADF-H" evidence="9">
    <location>
        <begin position="3"/>
        <end position="131"/>
    </location>
</feature>
<dbReference type="SMART" id="SM00102">
    <property type="entry name" value="ADF"/>
    <property type="match status" value="1"/>
</dbReference>
<dbReference type="GeneID" id="109461636"/>
<dbReference type="GO" id="GO:0030833">
    <property type="term" value="P:regulation of actin filament polymerization"/>
    <property type="evidence" value="ECO:0007669"/>
    <property type="project" value="TreeGrafter"/>
</dbReference>
<keyword evidence="10" id="KW-1185">Reference proteome</keyword>
<reference evidence="11" key="1">
    <citation type="submission" date="2025-08" db="UniProtKB">
        <authorList>
            <consortium name="RefSeq"/>
        </authorList>
    </citation>
    <scope>IDENTIFICATION</scope>
    <source>
        <tissue evidence="11">Gonad</tissue>
    </source>
</reference>
<dbReference type="FunFam" id="3.40.20.10:FF:000018">
    <property type="entry name" value="Coactosin-like 1"/>
    <property type="match status" value="1"/>
</dbReference>
<evidence type="ECO:0000313" key="10">
    <source>
        <dbReference type="Proteomes" id="UP000515135"/>
    </source>
</evidence>
<dbReference type="Proteomes" id="UP000515135">
    <property type="component" value="Unplaced"/>
</dbReference>
<comment type="similarity">
    <text evidence="5">Belongs to the actin-binding proteins ADF family. Coactosin subfamily.</text>
</comment>
<dbReference type="GO" id="GO:0030864">
    <property type="term" value="C:cortical actin cytoskeleton"/>
    <property type="evidence" value="ECO:0007669"/>
    <property type="project" value="TreeGrafter"/>
</dbReference>
<dbReference type="PANTHER" id="PTHR10829">
    <property type="entry name" value="CORTACTIN AND DREBRIN"/>
    <property type="match status" value="1"/>
</dbReference>
<dbReference type="GO" id="GO:0051015">
    <property type="term" value="F:actin filament binding"/>
    <property type="evidence" value="ECO:0007669"/>
    <property type="project" value="TreeGrafter"/>
</dbReference>
<dbReference type="GO" id="GO:0030427">
    <property type="term" value="C:site of polarized growth"/>
    <property type="evidence" value="ECO:0007669"/>
    <property type="project" value="TreeGrafter"/>
</dbReference>
<dbReference type="CDD" id="cd11282">
    <property type="entry name" value="ADF_coactosin_like"/>
    <property type="match status" value="1"/>
</dbReference>
<evidence type="ECO:0000256" key="2">
    <source>
        <dbReference type="ARBA" id="ARBA00022490"/>
    </source>
</evidence>
<dbReference type="Gene3D" id="3.40.20.10">
    <property type="entry name" value="Severin"/>
    <property type="match status" value="1"/>
</dbReference>
<gene>
    <name evidence="11" type="primary">LOC109461636</name>
</gene>
<evidence type="ECO:0000256" key="6">
    <source>
        <dbReference type="ARBA" id="ARBA00058385"/>
    </source>
</evidence>